<dbReference type="Gene3D" id="3.40.50.300">
    <property type="entry name" value="P-loop containing nucleotide triphosphate hydrolases"/>
    <property type="match status" value="1"/>
</dbReference>
<dbReference type="AlphaFoldDB" id="X0ZN47"/>
<accession>X0ZN47</accession>
<gene>
    <name evidence="1" type="ORF">S01H1_80715</name>
</gene>
<protein>
    <submittedName>
        <fullName evidence="1">Uncharacterized protein</fullName>
    </submittedName>
</protein>
<comment type="caution">
    <text evidence="1">The sequence shown here is derived from an EMBL/GenBank/DDBJ whole genome shotgun (WGS) entry which is preliminary data.</text>
</comment>
<feature type="non-terminal residue" evidence="1">
    <location>
        <position position="217"/>
    </location>
</feature>
<organism evidence="1">
    <name type="scientific">marine sediment metagenome</name>
    <dbReference type="NCBI Taxonomy" id="412755"/>
    <lineage>
        <taxon>unclassified sequences</taxon>
        <taxon>metagenomes</taxon>
        <taxon>ecological metagenomes</taxon>
    </lineage>
</organism>
<sequence length="217" mass="25053">EFFFKMVKMFRGLPKFYQPIIAGTDNPKTMLEFDKPGERITKSSKRVKRSEALESKLEWKNTAENSFDSYKLKIFIPDEGGKWDEVDVRQNWRVVRPTLTQGRKITGKAFYPSTVNEMSRKGGANFKDMHSDSDPNDRNLNDQTISGLYRYFTPAFDGMEGFIDEFGGSVIKTPKKPIMGIDGEWITFGAREYLDNERLALANNPEALAEFKRQFPY</sequence>
<dbReference type="EMBL" id="BARS01054535">
    <property type="protein sequence ID" value="GAG49611.1"/>
    <property type="molecule type" value="Genomic_DNA"/>
</dbReference>
<dbReference type="InterPro" id="IPR027417">
    <property type="entry name" value="P-loop_NTPase"/>
</dbReference>
<feature type="non-terminal residue" evidence="1">
    <location>
        <position position="1"/>
    </location>
</feature>
<evidence type="ECO:0000313" key="1">
    <source>
        <dbReference type="EMBL" id="GAG49611.1"/>
    </source>
</evidence>
<name>X0ZN47_9ZZZZ</name>
<reference evidence="1" key="1">
    <citation type="journal article" date="2014" name="Front. Microbiol.">
        <title>High frequency of phylogenetically diverse reductive dehalogenase-homologous genes in deep subseafloor sedimentary metagenomes.</title>
        <authorList>
            <person name="Kawai M."/>
            <person name="Futagami T."/>
            <person name="Toyoda A."/>
            <person name="Takaki Y."/>
            <person name="Nishi S."/>
            <person name="Hori S."/>
            <person name="Arai W."/>
            <person name="Tsubouchi T."/>
            <person name="Morono Y."/>
            <person name="Uchiyama I."/>
            <person name="Ito T."/>
            <person name="Fujiyama A."/>
            <person name="Inagaki F."/>
            <person name="Takami H."/>
        </authorList>
    </citation>
    <scope>NUCLEOTIDE SEQUENCE</scope>
    <source>
        <strain evidence="1">Expedition CK06-06</strain>
    </source>
</reference>
<proteinExistence type="predicted"/>